<dbReference type="InterPro" id="IPR027381">
    <property type="entry name" value="LytR/CpsA/Psr_C"/>
</dbReference>
<evidence type="ECO:0000256" key="2">
    <source>
        <dbReference type="SAM" id="MobiDB-lite"/>
    </source>
</evidence>
<evidence type="ECO:0000259" key="5">
    <source>
        <dbReference type="Pfam" id="PF13399"/>
    </source>
</evidence>
<reference evidence="6 7" key="1">
    <citation type="submission" date="2020-08" db="EMBL/GenBank/DDBJ databases">
        <title>A Genomic Blueprint of the Chicken Gut Microbiome.</title>
        <authorList>
            <person name="Gilroy R."/>
            <person name="Ravi A."/>
            <person name="Getino M."/>
            <person name="Pursley I."/>
            <person name="Horton D.L."/>
            <person name="Alikhan N.-F."/>
            <person name="Baker D."/>
            <person name="Gharbi K."/>
            <person name="Hall N."/>
            <person name="Watson M."/>
            <person name="Adriaenssens E.M."/>
            <person name="Foster-Nyarko E."/>
            <person name="Jarju S."/>
            <person name="Secka A."/>
            <person name="Antonio M."/>
            <person name="Oren A."/>
            <person name="Chaudhuri R."/>
            <person name="La Ragione R.M."/>
            <person name="Hildebrand F."/>
            <person name="Pallen M.J."/>
        </authorList>
    </citation>
    <scope>NUCLEOTIDE SEQUENCE [LARGE SCALE GENOMIC DNA]</scope>
    <source>
        <strain evidence="6 7">Sa1YVA5</strain>
    </source>
</reference>
<proteinExistence type="inferred from homology"/>
<evidence type="ECO:0000313" key="7">
    <source>
        <dbReference type="Proteomes" id="UP000650224"/>
    </source>
</evidence>
<dbReference type="RefSeq" id="WP_191732545.1">
    <property type="nucleotide sequence ID" value="NZ_JACSPR010000002.1"/>
</dbReference>
<keyword evidence="3" id="KW-0472">Membrane</keyword>
<gene>
    <name evidence="6" type="ORF">H9627_02930</name>
</gene>
<accession>A0A8I0HMB0</accession>
<evidence type="ECO:0000256" key="3">
    <source>
        <dbReference type="SAM" id="Phobius"/>
    </source>
</evidence>
<dbReference type="NCBIfam" id="TIGR00350">
    <property type="entry name" value="lytR_cpsA_psr"/>
    <property type="match status" value="1"/>
</dbReference>
<dbReference type="EMBL" id="JACSPR010000002">
    <property type="protein sequence ID" value="MBD8029289.1"/>
    <property type="molecule type" value="Genomic_DNA"/>
</dbReference>
<dbReference type="Pfam" id="PF03816">
    <property type="entry name" value="LytR_cpsA_psr"/>
    <property type="match status" value="1"/>
</dbReference>
<dbReference type="InterPro" id="IPR004474">
    <property type="entry name" value="LytR_CpsA_psr"/>
</dbReference>
<comment type="caution">
    <text evidence="6">The sequence shown here is derived from an EMBL/GenBank/DDBJ whole genome shotgun (WGS) entry which is preliminary data.</text>
</comment>
<keyword evidence="3" id="KW-1133">Transmembrane helix</keyword>
<dbReference type="Gene3D" id="3.40.630.190">
    <property type="entry name" value="LCP protein"/>
    <property type="match status" value="1"/>
</dbReference>
<dbReference type="Pfam" id="PF13399">
    <property type="entry name" value="LytR_C"/>
    <property type="match status" value="1"/>
</dbReference>
<evidence type="ECO:0000259" key="4">
    <source>
        <dbReference type="Pfam" id="PF03816"/>
    </source>
</evidence>
<comment type="similarity">
    <text evidence="1">Belongs to the LytR/CpsA/Psr (LCP) family.</text>
</comment>
<feature type="compositionally biased region" description="Acidic residues" evidence="2">
    <location>
        <begin position="371"/>
        <end position="382"/>
    </location>
</feature>
<feature type="domain" description="LytR/CpsA/Psr regulator C-terminal" evidence="5">
    <location>
        <begin position="394"/>
        <end position="480"/>
    </location>
</feature>
<dbReference type="AlphaFoldDB" id="A0A8I0HMB0"/>
<dbReference type="PANTHER" id="PTHR33392">
    <property type="entry name" value="POLYISOPRENYL-TEICHOIC ACID--PEPTIDOGLYCAN TEICHOIC ACID TRANSFERASE TAGU"/>
    <property type="match status" value="1"/>
</dbReference>
<dbReference type="PANTHER" id="PTHR33392:SF6">
    <property type="entry name" value="POLYISOPRENYL-TEICHOIC ACID--PEPTIDOGLYCAN TEICHOIC ACID TRANSFERASE TAGU"/>
    <property type="match status" value="1"/>
</dbReference>
<organism evidence="6 7">
    <name type="scientific">Corynebacterium gallinarum</name>
    <dbReference type="NCBI Taxonomy" id="2762214"/>
    <lineage>
        <taxon>Bacteria</taxon>
        <taxon>Bacillati</taxon>
        <taxon>Actinomycetota</taxon>
        <taxon>Actinomycetes</taxon>
        <taxon>Mycobacteriales</taxon>
        <taxon>Corynebacteriaceae</taxon>
        <taxon>Corynebacterium</taxon>
    </lineage>
</organism>
<keyword evidence="3" id="KW-0812">Transmembrane</keyword>
<dbReference type="Proteomes" id="UP000650224">
    <property type="component" value="Unassembled WGS sequence"/>
</dbReference>
<feature type="transmembrane region" description="Helical" evidence="3">
    <location>
        <begin position="27"/>
        <end position="51"/>
    </location>
</feature>
<evidence type="ECO:0000313" key="6">
    <source>
        <dbReference type="EMBL" id="MBD8029289.1"/>
    </source>
</evidence>
<feature type="region of interest" description="Disordered" evidence="2">
    <location>
        <begin position="365"/>
        <end position="387"/>
    </location>
</feature>
<sequence>MTEKYRPVRDIQAAPVAVQSTKQAGPVVVRSVVAFLSVLVLLISGLGYFAVGSINDVANAGNLTLGGGAGVRDGQSLDGATDILLVGSDSRSDAQGNTLSDEELAMLRAGDEENDNTDTIMVIRVPNDGSSASAVSIPRDTYIHDDEYGNMKINGVYGAYKDARHAELSEQGFTNDAELESRSKEAGREGLIDAVSNLTGITVDHYAEIGLLGFVLLTDAVGGVEVCLNEPVNEPLSGADFDAGRQTLGGSDALSFVRQRHGLPRGDLDRIVRQQAFMASLVNQVLSSGTLTNPGKLSALADAVMRSVIIDEGWDVMGFATQLQNLAGGNVTFTTIPVTSIDGVGDYGESVVTVDLNQVHTFFEDALGNNEPEEPSSDEDTSGEATGEATDNADVMVHVLNASGEAGLAGGVAGHLEGLGYTIEETGNAIDGLYYESQVLAADPTDPQAEAIAAELGGLPIVANTSLDADTIIVISHTDYAGPTAEEASEPTSTPVGQPGGDASGEPILSPEIDAGGDGPRCVN</sequence>
<dbReference type="InterPro" id="IPR050922">
    <property type="entry name" value="LytR/CpsA/Psr_CW_biosynth"/>
</dbReference>
<feature type="region of interest" description="Disordered" evidence="2">
    <location>
        <begin position="483"/>
        <end position="524"/>
    </location>
</feature>
<dbReference type="Gene3D" id="3.30.70.2390">
    <property type="match status" value="1"/>
</dbReference>
<keyword evidence="7" id="KW-1185">Reference proteome</keyword>
<name>A0A8I0HMB0_9CORY</name>
<protein>
    <submittedName>
        <fullName evidence="6">LCP family protein</fullName>
    </submittedName>
</protein>
<evidence type="ECO:0000256" key="1">
    <source>
        <dbReference type="ARBA" id="ARBA00006068"/>
    </source>
</evidence>
<feature type="domain" description="Cell envelope-related transcriptional attenuator" evidence="4">
    <location>
        <begin position="116"/>
        <end position="286"/>
    </location>
</feature>